<feature type="domain" description="GAG-pre-integrase" evidence="3">
    <location>
        <begin position="59"/>
        <end position="105"/>
    </location>
</feature>
<comment type="caution">
    <text evidence="4">The sequence shown here is derived from an EMBL/GenBank/DDBJ whole genome shotgun (WGS) entry which is preliminary data.</text>
</comment>
<dbReference type="SUPFAM" id="SSF56672">
    <property type="entry name" value="DNA/RNA polymerases"/>
    <property type="match status" value="1"/>
</dbReference>
<dbReference type="PANTHER" id="PTHR11439">
    <property type="entry name" value="GAG-POL-RELATED RETROTRANSPOSON"/>
    <property type="match status" value="1"/>
</dbReference>
<dbReference type="Pfam" id="PF13976">
    <property type="entry name" value="gag_pre-integrs"/>
    <property type="match status" value="1"/>
</dbReference>
<proteinExistence type="predicted"/>
<evidence type="ECO:0000313" key="4">
    <source>
        <dbReference type="EMBL" id="KAL0393611.1"/>
    </source>
</evidence>
<feature type="domain" description="Reverse transcriptase Ty1/copia-type" evidence="2">
    <location>
        <begin position="190"/>
        <end position="231"/>
    </location>
</feature>
<evidence type="ECO:0000259" key="2">
    <source>
        <dbReference type="Pfam" id="PF07727"/>
    </source>
</evidence>
<dbReference type="EMBL" id="JACGWN010000016">
    <property type="protein sequence ID" value="KAL0393611.1"/>
    <property type="molecule type" value="Genomic_DNA"/>
</dbReference>
<dbReference type="AlphaFoldDB" id="A0AAW2SPP2"/>
<protein>
    <submittedName>
        <fullName evidence="4">Retrovirus-related Pol polyprotein from transposon RE2</fullName>
    </submittedName>
</protein>
<dbReference type="InterPro" id="IPR025724">
    <property type="entry name" value="GAG-pre-integrase_dom"/>
</dbReference>
<feature type="region of interest" description="Disordered" evidence="1">
    <location>
        <begin position="135"/>
        <end position="154"/>
    </location>
</feature>
<feature type="domain" description="Reverse transcriptase Ty1/copia-type" evidence="2">
    <location>
        <begin position="234"/>
        <end position="305"/>
    </location>
</feature>
<evidence type="ECO:0000256" key="1">
    <source>
        <dbReference type="SAM" id="MobiDB-lite"/>
    </source>
</evidence>
<dbReference type="CDD" id="cd09272">
    <property type="entry name" value="RNase_HI_RT_Ty1"/>
    <property type="match status" value="1"/>
</dbReference>
<reference evidence="4" key="2">
    <citation type="journal article" date="2024" name="Plant">
        <title>Genomic evolution and insights into agronomic trait innovations of Sesamum species.</title>
        <authorList>
            <person name="Miao H."/>
            <person name="Wang L."/>
            <person name="Qu L."/>
            <person name="Liu H."/>
            <person name="Sun Y."/>
            <person name="Le M."/>
            <person name="Wang Q."/>
            <person name="Wei S."/>
            <person name="Zheng Y."/>
            <person name="Lin W."/>
            <person name="Duan Y."/>
            <person name="Cao H."/>
            <person name="Xiong S."/>
            <person name="Wang X."/>
            <person name="Wei L."/>
            <person name="Li C."/>
            <person name="Ma Q."/>
            <person name="Ju M."/>
            <person name="Zhao R."/>
            <person name="Li G."/>
            <person name="Mu C."/>
            <person name="Tian Q."/>
            <person name="Mei H."/>
            <person name="Zhang T."/>
            <person name="Gao T."/>
            <person name="Zhang H."/>
        </authorList>
    </citation>
    <scope>NUCLEOTIDE SEQUENCE</scope>
    <source>
        <strain evidence="4">KEN1</strain>
    </source>
</reference>
<evidence type="ECO:0000259" key="3">
    <source>
        <dbReference type="Pfam" id="PF13976"/>
    </source>
</evidence>
<organism evidence="4">
    <name type="scientific">Sesamum latifolium</name>
    <dbReference type="NCBI Taxonomy" id="2727402"/>
    <lineage>
        <taxon>Eukaryota</taxon>
        <taxon>Viridiplantae</taxon>
        <taxon>Streptophyta</taxon>
        <taxon>Embryophyta</taxon>
        <taxon>Tracheophyta</taxon>
        <taxon>Spermatophyta</taxon>
        <taxon>Magnoliopsida</taxon>
        <taxon>eudicotyledons</taxon>
        <taxon>Gunneridae</taxon>
        <taxon>Pentapetalae</taxon>
        <taxon>asterids</taxon>
        <taxon>lamiids</taxon>
        <taxon>Lamiales</taxon>
        <taxon>Pedaliaceae</taxon>
        <taxon>Sesamum</taxon>
    </lineage>
</organism>
<reference evidence="4" key="1">
    <citation type="submission" date="2020-06" db="EMBL/GenBank/DDBJ databases">
        <authorList>
            <person name="Li T."/>
            <person name="Hu X."/>
            <person name="Zhang T."/>
            <person name="Song X."/>
            <person name="Zhang H."/>
            <person name="Dai N."/>
            <person name="Sheng W."/>
            <person name="Hou X."/>
            <person name="Wei L."/>
        </authorList>
    </citation>
    <scope>NUCLEOTIDE SEQUENCE</scope>
    <source>
        <strain evidence="4">KEN1</strain>
        <tissue evidence="4">Leaf</tissue>
    </source>
</reference>
<gene>
    <name evidence="4" type="ORF">Slati_4327300</name>
</gene>
<dbReference type="InterPro" id="IPR043502">
    <property type="entry name" value="DNA/RNA_pol_sf"/>
</dbReference>
<name>A0AAW2SPP2_9LAMI</name>
<dbReference type="Pfam" id="PF07727">
    <property type="entry name" value="RVT_2"/>
    <property type="match status" value="2"/>
</dbReference>
<accession>A0AAW2SPP2</accession>
<dbReference type="InterPro" id="IPR013103">
    <property type="entry name" value="RVT_2"/>
</dbReference>
<dbReference type="PANTHER" id="PTHR11439:SF465">
    <property type="entry name" value="REVERSE TRANSCRIPTASE TY1_COPIA-TYPE DOMAIN-CONTAINING PROTEIN"/>
    <property type="match status" value="1"/>
</dbReference>
<sequence length="466" mass="52442">MPHDPLQALLVHDDLQDLKSNKTIGVGRQLDSLYVIDRSSFNSSFIQQYSVPKPPRHLCNLSASGMSSLWHKRLGHPSFTVLKHIVPLHASETLEHCDICPLSKQERLPFHPCGIQKNVIPLPVPTANLPVSPVDTSHTHTSAESVIPPSNANQDENWRTAMQEELAALERNHTWELTSLPPGKRAIGSSKVFLAIATAMSWPILQLDVNNAFLHGHLEEEVYMEPPEGQSSHDYCLFVKGSGSSFIALLVYVDDVLLTGASLINLNEVKHYLDSLFTIKDLGFAKYFLGLELARSPQGTCITQSKTLLSSPDRYRRLVGRLLYLGFSRPDISFAVQQLSQFLQLPRQAHWDAALHLLRLLCLFGGALISWKTKKQATVSRSSAETKYRSMGTAVCELLWISYLLTEFQVPISLPIPFWCDNKAAIHITENPVFHERTKHLDIDCHLVRDQFKRGFITPLHISRKE</sequence>